<dbReference type="AlphaFoldDB" id="A0A2S8FUL3"/>
<dbReference type="Proteomes" id="UP000238322">
    <property type="component" value="Unassembled WGS sequence"/>
</dbReference>
<feature type="compositionally biased region" description="Low complexity" evidence="1">
    <location>
        <begin position="29"/>
        <end position="45"/>
    </location>
</feature>
<name>A0A2S8FUL3_9BACT</name>
<comment type="caution">
    <text evidence="2">The sequence shown here is derived from an EMBL/GenBank/DDBJ whole genome shotgun (WGS) entry which is preliminary data.</text>
</comment>
<proteinExistence type="predicted"/>
<evidence type="ECO:0000313" key="2">
    <source>
        <dbReference type="EMBL" id="PQO35871.1"/>
    </source>
</evidence>
<evidence type="ECO:0000313" key="3">
    <source>
        <dbReference type="Proteomes" id="UP000238322"/>
    </source>
</evidence>
<protein>
    <submittedName>
        <fullName evidence="2">Uncharacterized protein</fullName>
    </submittedName>
</protein>
<feature type="region of interest" description="Disordered" evidence="1">
    <location>
        <begin position="17"/>
        <end position="90"/>
    </location>
</feature>
<gene>
    <name evidence="2" type="ORF">C5Y83_08005</name>
</gene>
<evidence type="ECO:0000256" key="1">
    <source>
        <dbReference type="SAM" id="MobiDB-lite"/>
    </source>
</evidence>
<dbReference type="EMBL" id="PUHY01000006">
    <property type="protein sequence ID" value="PQO35871.1"/>
    <property type="molecule type" value="Genomic_DNA"/>
</dbReference>
<sequence length="90" mass="9722">MSALRLVDPCFQSRVSSSAGMLGRCGTEAAASRPGRPGRSSGNRFRPGDAFQDLSEDQAGKLRMRTTQSEVEQISPLHDEGGPTNEGWNR</sequence>
<organism evidence="2 3">
    <name type="scientific">Blastopirellula marina</name>
    <dbReference type="NCBI Taxonomy" id="124"/>
    <lineage>
        <taxon>Bacteria</taxon>
        <taxon>Pseudomonadati</taxon>
        <taxon>Planctomycetota</taxon>
        <taxon>Planctomycetia</taxon>
        <taxon>Pirellulales</taxon>
        <taxon>Pirellulaceae</taxon>
        <taxon>Blastopirellula</taxon>
    </lineage>
</organism>
<accession>A0A2S8FUL3</accession>
<reference evidence="2 3" key="1">
    <citation type="submission" date="2018-02" db="EMBL/GenBank/DDBJ databases">
        <title>Comparative genomes isolates from brazilian mangrove.</title>
        <authorList>
            <person name="Araujo J.E."/>
            <person name="Taketani R.G."/>
            <person name="Silva M.C.P."/>
            <person name="Loureco M.V."/>
            <person name="Andreote F.D."/>
        </authorList>
    </citation>
    <scope>NUCLEOTIDE SEQUENCE [LARGE SCALE GENOMIC DNA]</scope>
    <source>
        <strain evidence="2 3">Hex-1 MGV</strain>
    </source>
</reference>